<dbReference type="SFLD" id="SFLDS00003">
    <property type="entry name" value="Haloacid_Dehalogenase"/>
    <property type="match status" value="1"/>
</dbReference>
<dbReference type="Gene3D" id="1.10.150.240">
    <property type="entry name" value="Putative phosphatase, domain 2"/>
    <property type="match status" value="1"/>
</dbReference>
<reference evidence="1" key="1">
    <citation type="submission" date="2024-03" db="EMBL/GenBank/DDBJ databases">
        <title>Deinococcus weizhi sp. nov., isolated from human skin.</title>
        <authorList>
            <person name="Wei Z."/>
            <person name="Tian F."/>
            <person name="Yang C."/>
            <person name="Xin L.T."/>
            <person name="Wen Z.J."/>
            <person name="Lan K.C."/>
            <person name="Yu L."/>
            <person name="Zhe W."/>
            <person name="Dan F.D."/>
            <person name="Jun W."/>
            <person name="Rui Z."/>
            <person name="Yong X.J."/>
            <person name="Ting Y."/>
            <person name="Wei X."/>
            <person name="Xu Z.G."/>
            <person name="Xin Z."/>
            <person name="Dong F.G."/>
            <person name="Ni X.M."/>
            <person name="Zheng M.G."/>
            <person name="Chun Y."/>
            <person name="Qian W.X."/>
        </authorList>
    </citation>
    <scope>NUCLEOTIDE SEQUENCE</scope>
    <source>
        <strain evidence="1">VB142</strain>
    </source>
</reference>
<dbReference type="SFLD" id="SFLDG01129">
    <property type="entry name" value="C1.5:_HAD__Beta-PGM__Phosphata"/>
    <property type="match status" value="1"/>
</dbReference>
<accession>A0AAU6Q105</accession>
<sequence length="228" mass="24247">MRLSPANPILPTIPDLRALLLDLDGTLVDSNDAHARAWVQALADQGIAREESEVRALIGMGGDLLVPKLTGEDAGSDLGKALVQGWQDHFEPQIPDLHGFERVRELLEWARDEGLTVVLASSGEDEIVDQLLEHVGVADLVPLRVRSDEVEQTKPHPDVLQVALKKAAVQPEQALFVGDTIFDARAAKAAGVACVLLRAGGSPGLNAEEYVLGSPAELLEALQAAAGN</sequence>
<name>A0AAU6Q105_9DEIO</name>
<organism evidence="1">
    <name type="scientific">Deinococcus sp. VB142</name>
    <dbReference type="NCBI Taxonomy" id="3112952"/>
    <lineage>
        <taxon>Bacteria</taxon>
        <taxon>Thermotogati</taxon>
        <taxon>Deinococcota</taxon>
        <taxon>Deinococci</taxon>
        <taxon>Deinococcales</taxon>
        <taxon>Deinococcaceae</taxon>
        <taxon>Deinococcus</taxon>
    </lineage>
</organism>
<protein>
    <submittedName>
        <fullName evidence="1">HAD family hydrolase</fullName>
        <ecNumber evidence="1">3.-.-.-</ecNumber>
    </submittedName>
</protein>
<dbReference type="NCBIfam" id="TIGR01509">
    <property type="entry name" value="HAD-SF-IA-v3"/>
    <property type="match status" value="1"/>
</dbReference>
<dbReference type="PANTHER" id="PTHR43434:SF16">
    <property type="entry name" value="BLL8046 PROTEIN"/>
    <property type="match status" value="1"/>
</dbReference>
<dbReference type="EMBL" id="CP149782">
    <property type="protein sequence ID" value="WYF44308.1"/>
    <property type="molecule type" value="Genomic_DNA"/>
</dbReference>
<dbReference type="InterPro" id="IPR023198">
    <property type="entry name" value="PGP-like_dom2"/>
</dbReference>
<dbReference type="InterPro" id="IPR036412">
    <property type="entry name" value="HAD-like_sf"/>
</dbReference>
<dbReference type="SUPFAM" id="SSF56784">
    <property type="entry name" value="HAD-like"/>
    <property type="match status" value="1"/>
</dbReference>
<dbReference type="InterPro" id="IPR041492">
    <property type="entry name" value="HAD_2"/>
</dbReference>
<proteinExistence type="predicted"/>
<keyword evidence="1" id="KW-0378">Hydrolase</keyword>
<dbReference type="PRINTS" id="PR00413">
    <property type="entry name" value="HADHALOGNASE"/>
</dbReference>
<dbReference type="SFLD" id="SFLDG01135">
    <property type="entry name" value="C1.5.6:_HAD__Beta-PGM__Phospha"/>
    <property type="match status" value="1"/>
</dbReference>
<dbReference type="GO" id="GO:0008967">
    <property type="term" value="F:phosphoglycolate phosphatase activity"/>
    <property type="evidence" value="ECO:0007669"/>
    <property type="project" value="TreeGrafter"/>
</dbReference>
<dbReference type="InterPro" id="IPR023214">
    <property type="entry name" value="HAD_sf"/>
</dbReference>
<dbReference type="NCBIfam" id="TIGR01549">
    <property type="entry name" value="HAD-SF-IA-v1"/>
    <property type="match status" value="1"/>
</dbReference>
<dbReference type="RefSeq" id="WP_339095527.1">
    <property type="nucleotide sequence ID" value="NZ_CP149782.1"/>
</dbReference>
<dbReference type="InterPro" id="IPR050155">
    <property type="entry name" value="HAD-like_hydrolase_sf"/>
</dbReference>
<gene>
    <name evidence="1" type="ORF">WDJ50_13045</name>
</gene>
<dbReference type="AlphaFoldDB" id="A0AAU6Q105"/>
<dbReference type="Pfam" id="PF13419">
    <property type="entry name" value="HAD_2"/>
    <property type="match status" value="1"/>
</dbReference>
<dbReference type="GO" id="GO:0005829">
    <property type="term" value="C:cytosol"/>
    <property type="evidence" value="ECO:0007669"/>
    <property type="project" value="TreeGrafter"/>
</dbReference>
<dbReference type="EC" id="3.-.-.-" evidence="1"/>
<dbReference type="Gene3D" id="3.40.50.1000">
    <property type="entry name" value="HAD superfamily/HAD-like"/>
    <property type="match status" value="1"/>
</dbReference>
<dbReference type="InterPro" id="IPR006439">
    <property type="entry name" value="HAD-SF_hydro_IA"/>
</dbReference>
<evidence type="ECO:0000313" key="1">
    <source>
        <dbReference type="EMBL" id="WYF44308.1"/>
    </source>
</evidence>
<dbReference type="GO" id="GO:0006281">
    <property type="term" value="P:DNA repair"/>
    <property type="evidence" value="ECO:0007669"/>
    <property type="project" value="TreeGrafter"/>
</dbReference>
<dbReference type="PANTHER" id="PTHR43434">
    <property type="entry name" value="PHOSPHOGLYCOLATE PHOSPHATASE"/>
    <property type="match status" value="1"/>
</dbReference>